<evidence type="ECO:0000256" key="1">
    <source>
        <dbReference type="ARBA" id="ARBA00005801"/>
    </source>
</evidence>
<dbReference type="InterPro" id="IPR000045">
    <property type="entry name" value="Prepilin_IV_endopep_pep"/>
</dbReference>
<dbReference type="EC" id="3.4.23.43" evidence="4"/>
<name>A0A840QQ90_9BACI</name>
<feature type="transmembrane region" description="Helical" evidence="2">
    <location>
        <begin position="146"/>
        <end position="164"/>
    </location>
</feature>
<feature type="domain" description="Prepilin type IV endopeptidase peptidase" evidence="3">
    <location>
        <begin position="5"/>
        <end position="106"/>
    </location>
</feature>
<sequence length="166" mass="18294">MLDVVLIILLVTSVFTDLMYRKIFNFITFPTTLFGFTYHIWESGVDGLLFSGFGFIVGLIVLFVPFFLGGIGAGDVKLLAAIGTLKGASFVFYAFIYTCIAGGMIAMIYLLKSTRIKQVIARMISVLTLKTESSIKKNAEQYKQQTFPYGVAIFIGTLCSYWLGGG</sequence>
<gene>
    <name evidence="4" type="ORF">HNQ41_001664</name>
</gene>
<keyword evidence="2" id="KW-1133">Transmembrane helix</keyword>
<feature type="transmembrane region" description="Helical" evidence="2">
    <location>
        <begin position="48"/>
        <end position="70"/>
    </location>
</feature>
<dbReference type="EMBL" id="JACHHB010000006">
    <property type="protein sequence ID" value="MBB5173477.1"/>
    <property type="molecule type" value="Genomic_DNA"/>
</dbReference>
<dbReference type="RefSeq" id="WP_184663921.1">
    <property type="nucleotide sequence ID" value="NZ_JACHHB010000006.1"/>
</dbReference>
<accession>A0A840QQ90</accession>
<comment type="similarity">
    <text evidence="1">Belongs to the peptidase A24 family.</text>
</comment>
<dbReference type="AlphaFoldDB" id="A0A840QQ90"/>
<feature type="transmembrane region" description="Helical" evidence="2">
    <location>
        <begin position="23"/>
        <end position="41"/>
    </location>
</feature>
<keyword evidence="4" id="KW-0378">Hydrolase</keyword>
<organism evidence="4 5">
    <name type="scientific">Texcoconibacillus texcoconensis</name>
    <dbReference type="NCBI Taxonomy" id="1095777"/>
    <lineage>
        <taxon>Bacteria</taxon>
        <taxon>Bacillati</taxon>
        <taxon>Bacillota</taxon>
        <taxon>Bacilli</taxon>
        <taxon>Bacillales</taxon>
        <taxon>Bacillaceae</taxon>
        <taxon>Texcoconibacillus</taxon>
    </lineage>
</organism>
<dbReference type="GO" id="GO:0004190">
    <property type="term" value="F:aspartic-type endopeptidase activity"/>
    <property type="evidence" value="ECO:0007669"/>
    <property type="project" value="UniProtKB-EC"/>
</dbReference>
<keyword evidence="2" id="KW-0472">Membrane</keyword>
<proteinExistence type="inferred from homology"/>
<dbReference type="Gene3D" id="1.20.120.1220">
    <property type="match status" value="1"/>
</dbReference>
<dbReference type="InterPro" id="IPR050882">
    <property type="entry name" value="Prepilin_peptidase/N-MTase"/>
</dbReference>
<dbReference type="GO" id="GO:0006465">
    <property type="term" value="P:signal peptide processing"/>
    <property type="evidence" value="ECO:0007669"/>
    <property type="project" value="TreeGrafter"/>
</dbReference>
<comment type="caution">
    <text evidence="4">The sequence shown here is derived from an EMBL/GenBank/DDBJ whole genome shotgun (WGS) entry which is preliminary data.</text>
</comment>
<dbReference type="Proteomes" id="UP000551878">
    <property type="component" value="Unassembled WGS sequence"/>
</dbReference>
<reference evidence="4 5" key="1">
    <citation type="submission" date="2020-08" db="EMBL/GenBank/DDBJ databases">
        <title>Genomic Encyclopedia of Type Strains, Phase IV (KMG-IV): sequencing the most valuable type-strain genomes for metagenomic binning, comparative biology and taxonomic classification.</title>
        <authorList>
            <person name="Goeker M."/>
        </authorList>
    </citation>
    <scope>NUCLEOTIDE SEQUENCE [LARGE SCALE GENOMIC DNA]</scope>
    <source>
        <strain evidence="4 5">DSM 24696</strain>
    </source>
</reference>
<keyword evidence="5" id="KW-1185">Reference proteome</keyword>
<feature type="transmembrane region" description="Helical" evidence="2">
    <location>
        <begin position="90"/>
        <end position="111"/>
    </location>
</feature>
<protein>
    <submittedName>
        <fullName evidence="4">Prepilin peptidase CpaA</fullName>
        <ecNumber evidence="4">3.4.23.43</ecNumber>
    </submittedName>
</protein>
<dbReference type="Pfam" id="PF01478">
    <property type="entry name" value="Peptidase_A24"/>
    <property type="match status" value="1"/>
</dbReference>
<dbReference type="PANTHER" id="PTHR30487:SF0">
    <property type="entry name" value="PREPILIN LEADER PEPTIDASE_N-METHYLTRANSFERASE-RELATED"/>
    <property type="match status" value="1"/>
</dbReference>
<evidence type="ECO:0000313" key="4">
    <source>
        <dbReference type="EMBL" id="MBB5173477.1"/>
    </source>
</evidence>
<dbReference type="PANTHER" id="PTHR30487">
    <property type="entry name" value="TYPE 4 PREPILIN-LIKE PROTEINS LEADER PEPTIDE-PROCESSING ENZYME"/>
    <property type="match status" value="1"/>
</dbReference>
<evidence type="ECO:0000313" key="5">
    <source>
        <dbReference type="Proteomes" id="UP000551878"/>
    </source>
</evidence>
<dbReference type="GO" id="GO:0005886">
    <property type="term" value="C:plasma membrane"/>
    <property type="evidence" value="ECO:0007669"/>
    <property type="project" value="TreeGrafter"/>
</dbReference>
<evidence type="ECO:0000256" key="2">
    <source>
        <dbReference type="SAM" id="Phobius"/>
    </source>
</evidence>
<evidence type="ECO:0000259" key="3">
    <source>
        <dbReference type="Pfam" id="PF01478"/>
    </source>
</evidence>
<keyword evidence="2" id="KW-0812">Transmembrane</keyword>